<evidence type="ECO:0000259" key="2">
    <source>
        <dbReference type="PROSITE" id="PS50157"/>
    </source>
</evidence>
<evidence type="ECO:0000259" key="3">
    <source>
        <dbReference type="PROSITE" id="PS50878"/>
    </source>
</evidence>
<feature type="domain" description="C2H2-type" evidence="2">
    <location>
        <begin position="962"/>
        <end position="987"/>
    </location>
</feature>
<keyword evidence="1" id="KW-0863">Zinc-finger</keyword>
<dbReference type="CDD" id="cd01650">
    <property type="entry name" value="RT_nLTR_like"/>
    <property type="match status" value="1"/>
</dbReference>
<dbReference type="SUPFAM" id="SSF56672">
    <property type="entry name" value="DNA/RNA polymerases"/>
    <property type="match status" value="1"/>
</dbReference>
<dbReference type="Gene3D" id="3.30.160.60">
    <property type="entry name" value="Classic Zinc Finger"/>
    <property type="match status" value="1"/>
</dbReference>
<dbReference type="Pfam" id="PF00096">
    <property type="entry name" value="zf-C2H2"/>
    <property type="match status" value="1"/>
</dbReference>
<evidence type="ECO:0008006" key="6">
    <source>
        <dbReference type="Google" id="ProtNLM"/>
    </source>
</evidence>
<dbReference type="WBParaSite" id="SRDH1_47200.1">
    <property type="protein sequence ID" value="SRDH1_47200.1"/>
    <property type="gene ID" value="SRDH1_47200"/>
</dbReference>
<dbReference type="Gene3D" id="3.60.10.10">
    <property type="entry name" value="Endonuclease/exonuclease/phosphatase"/>
    <property type="match status" value="1"/>
</dbReference>
<dbReference type="InterPro" id="IPR043502">
    <property type="entry name" value="DNA/RNA_pol_sf"/>
</dbReference>
<dbReference type="InterPro" id="IPR013087">
    <property type="entry name" value="Znf_C2H2_type"/>
</dbReference>
<dbReference type="PANTHER" id="PTHR47027:SF20">
    <property type="entry name" value="REVERSE TRANSCRIPTASE-LIKE PROTEIN WITH RNA-DIRECTED DNA POLYMERASE DOMAIN"/>
    <property type="match status" value="1"/>
</dbReference>
<dbReference type="Gene3D" id="3.30.70.270">
    <property type="match status" value="1"/>
</dbReference>
<keyword evidence="1" id="KW-0862">Zinc</keyword>
<dbReference type="InterPro" id="IPR043128">
    <property type="entry name" value="Rev_trsase/Diguanyl_cyclase"/>
</dbReference>
<accession>A0AA85FGI6</accession>
<dbReference type="InterPro" id="IPR000477">
    <property type="entry name" value="RT_dom"/>
</dbReference>
<dbReference type="Proteomes" id="UP000050792">
    <property type="component" value="Unassembled WGS sequence"/>
</dbReference>
<keyword evidence="1" id="KW-0479">Metal-binding</keyword>
<evidence type="ECO:0000313" key="5">
    <source>
        <dbReference type="WBParaSite" id="SRDH1_47200.1"/>
    </source>
</evidence>
<dbReference type="PROSITE" id="PS00028">
    <property type="entry name" value="ZINC_FINGER_C2H2_1"/>
    <property type="match status" value="2"/>
</dbReference>
<dbReference type="PROSITE" id="PS50878">
    <property type="entry name" value="RT_POL"/>
    <property type="match status" value="1"/>
</dbReference>
<dbReference type="PANTHER" id="PTHR47027">
    <property type="entry name" value="REVERSE TRANSCRIPTASE DOMAIN-CONTAINING PROTEIN"/>
    <property type="match status" value="1"/>
</dbReference>
<organism evidence="4 5">
    <name type="scientific">Schistosoma rodhaini</name>
    <dbReference type="NCBI Taxonomy" id="6188"/>
    <lineage>
        <taxon>Eukaryota</taxon>
        <taxon>Metazoa</taxon>
        <taxon>Spiralia</taxon>
        <taxon>Lophotrochozoa</taxon>
        <taxon>Platyhelminthes</taxon>
        <taxon>Trematoda</taxon>
        <taxon>Digenea</taxon>
        <taxon>Strigeidida</taxon>
        <taxon>Schistosomatoidea</taxon>
        <taxon>Schistosomatidae</taxon>
        <taxon>Schistosoma</taxon>
    </lineage>
</organism>
<keyword evidence="4" id="KW-1185">Reference proteome</keyword>
<dbReference type="PROSITE" id="PS50157">
    <property type="entry name" value="ZINC_FINGER_C2H2_2"/>
    <property type="match status" value="2"/>
</dbReference>
<dbReference type="InterPro" id="IPR036691">
    <property type="entry name" value="Endo/exonu/phosph_ase_sf"/>
</dbReference>
<reference evidence="5" key="2">
    <citation type="submission" date="2023-11" db="UniProtKB">
        <authorList>
            <consortium name="WormBaseParasite"/>
        </authorList>
    </citation>
    <scope>IDENTIFICATION</scope>
</reference>
<feature type="domain" description="Reverse transcriptase" evidence="3">
    <location>
        <begin position="462"/>
        <end position="735"/>
    </location>
</feature>
<feature type="domain" description="C2H2-type" evidence="2">
    <location>
        <begin position="927"/>
        <end position="957"/>
    </location>
</feature>
<name>A0AA85FGI6_9TREM</name>
<protein>
    <recommendedName>
        <fullName evidence="6">C2H2-type domain-containing protein</fullName>
    </recommendedName>
</protein>
<dbReference type="AlphaFoldDB" id="A0AA85FGI6"/>
<dbReference type="Pfam" id="PF00078">
    <property type="entry name" value="RVT_1"/>
    <property type="match status" value="1"/>
</dbReference>
<proteinExistence type="predicted"/>
<dbReference type="SMART" id="SM00355">
    <property type="entry name" value="ZnF_C2H2"/>
    <property type="match status" value="3"/>
</dbReference>
<reference evidence="4" key="1">
    <citation type="submission" date="2022-06" db="EMBL/GenBank/DDBJ databases">
        <authorList>
            <person name="Berger JAMES D."/>
            <person name="Berger JAMES D."/>
        </authorList>
    </citation>
    <scope>NUCLEOTIDE SEQUENCE [LARGE SCALE GENOMIC DNA]</scope>
</reference>
<evidence type="ECO:0000313" key="4">
    <source>
        <dbReference type="Proteomes" id="UP000050792"/>
    </source>
</evidence>
<sequence>MVSKTIEIDNSATLYNCNPNINDYRNTGVGFVVSNHSMVTATDFKEIDGRIATIKIRSLATSQTINLIGCYAPTESSSEDISKDKFYLKLKNTIKQLKSNKLPILVLGDFNCRLGQDLHTYYPNIVGKANNLEPETSANGIRLINLCETLSLRVMNTFITKPAHKTHTWVHPKTQTGHIIDLVLTENNSRIMVSDIHNSRSMEANTDHYMVTTILKLKYLNYNKIPNTNSKRKQRQRKAIHALNPEYPNILNNLLQNNHNLNQIEKTMIQAAHKAAIPYKSATKRWQHNIGNLLKEEIKHRKQLRLNWLNNPTTTNKNLYMQTSKIVKNKVKLAKDQYIKDRISEMNSYFKKHDLHLTYKMLDDILATIRNHSYKAKRTNQVKDSDLQYHYQNLFNAKLNLNNTQVPLKTTEVPELTLDEIKLGLKNMKNQTTPGSNGITTEMIKQGGYKLTDMLLNIMNKIWKNPCTMPDHWLDAEVISIYKNKGLRSDPNNYRSIFLLDTIGKLFAGIVCNRLVQQTDNYLPITQFGFRKNLSTIHAITTLRHLIQTSIDTNCTIVLTFVDLTKAFDTIPKQLIIDTLAKICPSNNINSCITKLLDNPKGHLRNTELNFTMHRGVRQGSKEGPAIFNLVFQNILEHTIDKTLKGVTLRDQHNKTWTIKHLEYADDLCLITNTTEEATKALNHLQQYLTSIGMEISISKTKYMIINKKGNSANVKIGNKDIEEVESFHYLGSTINNKGTPDSAITYNIEKAKNAIIKIKPILKSKELSLDTKMKLVDSSIIPILTYGLESIVLRKQDWSRLEAVLNTVRRIILGINDRKQLTVEQLRHKINLPNLANKIMQNRLNLWYVAHKRPNNLMVRSLNSNFENQCNNRKAHTRNWLRQLLQDIKEMGERLPSNWINQPNKVKINTHQEYFPKIIGKRQMKHVCQNANCNRMFATIKEMNRHLRNDHQNKTNSESLYSCPLSDCNKTYKTLGWLIRHMQSCHPQCNLAKAEPKNKVNKIDSKNDQNKCPYPGCNKTLPTKKGIINHCYVVHRWSAITGQEVKPKKKITAKTAIEPR</sequence>
<evidence type="ECO:0000256" key="1">
    <source>
        <dbReference type="PROSITE-ProRule" id="PRU00042"/>
    </source>
</evidence>
<dbReference type="SUPFAM" id="SSF56219">
    <property type="entry name" value="DNase I-like"/>
    <property type="match status" value="1"/>
</dbReference>
<dbReference type="GO" id="GO:0008270">
    <property type="term" value="F:zinc ion binding"/>
    <property type="evidence" value="ECO:0007669"/>
    <property type="project" value="UniProtKB-KW"/>
</dbReference>